<keyword evidence="4" id="KW-1003">Cell membrane</keyword>
<evidence type="ECO:0000256" key="2">
    <source>
        <dbReference type="ARBA" id="ARBA00010145"/>
    </source>
</evidence>
<proteinExistence type="inferred from homology"/>
<dbReference type="Proteomes" id="UP000467193">
    <property type="component" value="Chromosome"/>
</dbReference>
<dbReference type="PANTHER" id="PTHR36838">
    <property type="entry name" value="AUXIN EFFLUX CARRIER FAMILY PROTEIN"/>
    <property type="match status" value="1"/>
</dbReference>
<dbReference type="Gene3D" id="1.20.1530.20">
    <property type="match status" value="1"/>
</dbReference>
<evidence type="ECO:0000256" key="1">
    <source>
        <dbReference type="ARBA" id="ARBA00004651"/>
    </source>
</evidence>
<organism evidence="9 10">
    <name type="scientific">Mycolicibacterium sediminis</name>
    <dbReference type="NCBI Taxonomy" id="1286180"/>
    <lineage>
        <taxon>Bacteria</taxon>
        <taxon>Bacillati</taxon>
        <taxon>Actinomycetota</taxon>
        <taxon>Actinomycetes</taxon>
        <taxon>Mycobacteriales</taxon>
        <taxon>Mycobacteriaceae</taxon>
        <taxon>Mycolicibacterium</taxon>
    </lineage>
</organism>
<feature type="transmembrane region" description="Helical" evidence="8">
    <location>
        <begin position="40"/>
        <end position="64"/>
    </location>
</feature>
<keyword evidence="10" id="KW-1185">Reference proteome</keyword>
<evidence type="ECO:0000256" key="4">
    <source>
        <dbReference type="ARBA" id="ARBA00022475"/>
    </source>
</evidence>
<reference evidence="9 10" key="1">
    <citation type="journal article" date="2019" name="Emerg. Microbes Infect.">
        <title>Comprehensive subspecies identification of 175 nontuberculous mycobacteria species based on 7547 genomic profiles.</title>
        <authorList>
            <person name="Matsumoto Y."/>
            <person name="Kinjo T."/>
            <person name="Motooka D."/>
            <person name="Nabeya D."/>
            <person name="Jung N."/>
            <person name="Uechi K."/>
            <person name="Horii T."/>
            <person name="Iida T."/>
            <person name="Fujita J."/>
            <person name="Nakamura S."/>
        </authorList>
    </citation>
    <scope>NUCLEOTIDE SEQUENCE [LARGE SCALE GENOMIC DNA]</scope>
    <source>
        <strain evidence="9 10">JCM 17899</strain>
    </source>
</reference>
<dbReference type="AlphaFoldDB" id="A0A7I7QKB0"/>
<evidence type="ECO:0000256" key="6">
    <source>
        <dbReference type="ARBA" id="ARBA00022989"/>
    </source>
</evidence>
<dbReference type="EMBL" id="AP022588">
    <property type="protein sequence ID" value="BBY26783.1"/>
    <property type="molecule type" value="Genomic_DNA"/>
</dbReference>
<dbReference type="PANTHER" id="PTHR36838:SF3">
    <property type="entry name" value="TRANSPORTER AUXIN EFFLUX CARRIER EC FAMILY"/>
    <property type="match status" value="1"/>
</dbReference>
<evidence type="ECO:0000313" key="9">
    <source>
        <dbReference type="EMBL" id="BBY26783.1"/>
    </source>
</evidence>
<dbReference type="Pfam" id="PF03547">
    <property type="entry name" value="Mem_trans"/>
    <property type="match status" value="1"/>
</dbReference>
<feature type="transmembrane region" description="Helical" evidence="8">
    <location>
        <begin position="234"/>
        <end position="252"/>
    </location>
</feature>
<dbReference type="GO" id="GO:0055085">
    <property type="term" value="P:transmembrane transport"/>
    <property type="evidence" value="ECO:0007669"/>
    <property type="project" value="InterPro"/>
</dbReference>
<keyword evidence="7 8" id="KW-0472">Membrane</keyword>
<evidence type="ECO:0000256" key="3">
    <source>
        <dbReference type="ARBA" id="ARBA00022448"/>
    </source>
</evidence>
<dbReference type="InterPro" id="IPR004776">
    <property type="entry name" value="Mem_transp_PIN-like"/>
</dbReference>
<accession>A0A7I7QKB0</accession>
<feature type="transmembrane region" description="Helical" evidence="8">
    <location>
        <begin position="199"/>
        <end position="222"/>
    </location>
</feature>
<evidence type="ECO:0000256" key="5">
    <source>
        <dbReference type="ARBA" id="ARBA00022692"/>
    </source>
</evidence>
<keyword evidence="6 8" id="KW-1133">Transmembrane helix</keyword>
<protein>
    <submittedName>
        <fullName evidence="9">Membrane protein</fullName>
    </submittedName>
</protein>
<keyword evidence="3" id="KW-0813">Transport</keyword>
<feature type="transmembrane region" description="Helical" evidence="8">
    <location>
        <begin position="107"/>
        <end position="126"/>
    </location>
</feature>
<gene>
    <name evidence="9" type="ORF">MSEDJ_08790</name>
</gene>
<feature type="transmembrane region" description="Helical" evidence="8">
    <location>
        <begin position="166"/>
        <end position="187"/>
    </location>
</feature>
<name>A0A7I7QKB0_9MYCO</name>
<comment type="similarity">
    <text evidence="2">Belongs to the auxin efflux carrier (TC 2.A.69) family.</text>
</comment>
<keyword evidence="5 8" id="KW-0812">Transmembrane</keyword>
<evidence type="ECO:0000256" key="8">
    <source>
        <dbReference type="SAM" id="Phobius"/>
    </source>
</evidence>
<sequence length="348" mass="36190">MMQPEYVSVLGTTILGGRASAMQRPISSLLRGPAYQPDRIVGMLAVLEAFAVIGVVIAVGAIVGRTGVLGDNARMVLNRVAFHVGVPALLLLSLSEATLTQIFSLPLLISAVATLLVFAGCFAVVAMVRRRNRGDSTIASWTACYVNAGNLGIPLSVYVFGSTTEISALILFQATVMAPIGIAILNSAARPRRSAGRQVIALVTNPIIAASAVGLVFAGTGVDLGGPVADPLRLLADLAIPTVLLAFGISLSSRAERTPPSDRVDLGLVVVFKTVLMPALTFVLARWVFGASVEQTLLVTVFAALPSAQNINTYAAVYRSNESLARDATLISTLVSVPVICAIVAVLG</sequence>
<dbReference type="InterPro" id="IPR038770">
    <property type="entry name" value="Na+/solute_symporter_sf"/>
</dbReference>
<feature type="transmembrane region" description="Helical" evidence="8">
    <location>
        <begin position="138"/>
        <end position="160"/>
    </location>
</feature>
<feature type="transmembrane region" description="Helical" evidence="8">
    <location>
        <begin position="76"/>
        <end position="95"/>
    </location>
</feature>
<comment type="subcellular location">
    <subcellularLocation>
        <location evidence="1">Cell membrane</location>
        <topology evidence="1">Multi-pass membrane protein</topology>
    </subcellularLocation>
</comment>
<dbReference type="KEGG" id="msei:MSEDJ_08790"/>
<feature type="transmembrane region" description="Helical" evidence="8">
    <location>
        <begin position="329"/>
        <end position="347"/>
    </location>
</feature>
<evidence type="ECO:0000256" key="7">
    <source>
        <dbReference type="ARBA" id="ARBA00023136"/>
    </source>
</evidence>
<dbReference type="GO" id="GO:0005886">
    <property type="term" value="C:plasma membrane"/>
    <property type="evidence" value="ECO:0007669"/>
    <property type="project" value="UniProtKB-SubCell"/>
</dbReference>
<feature type="transmembrane region" description="Helical" evidence="8">
    <location>
        <begin position="264"/>
        <end position="285"/>
    </location>
</feature>
<evidence type="ECO:0000313" key="10">
    <source>
        <dbReference type="Proteomes" id="UP000467193"/>
    </source>
</evidence>